<proteinExistence type="predicted"/>
<sequence length="76" mass="8211">MISTATGHTFAEKKTKNLFSMRPAWLKKDSAATGSANSLSSSPDSPKIKELALSVHRKSKALSPQRGRELLTVTVI</sequence>
<organism evidence="1 2">
    <name type="scientific">Kickxella alabastrina</name>
    <dbReference type="NCBI Taxonomy" id="61397"/>
    <lineage>
        <taxon>Eukaryota</taxon>
        <taxon>Fungi</taxon>
        <taxon>Fungi incertae sedis</taxon>
        <taxon>Zoopagomycota</taxon>
        <taxon>Kickxellomycotina</taxon>
        <taxon>Kickxellomycetes</taxon>
        <taxon>Kickxellales</taxon>
        <taxon>Kickxellaceae</taxon>
        <taxon>Kickxella</taxon>
    </lineage>
</organism>
<reference evidence="1" key="1">
    <citation type="submission" date="2022-07" db="EMBL/GenBank/DDBJ databases">
        <title>Phylogenomic reconstructions and comparative analyses of Kickxellomycotina fungi.</title>
        <authorList>
            <person name="Reynolds N.K."/>
            <person name="Stajich J.E."/>
            <person name="Barry K."/>
            <person name="Grigoriev I.V."/>
            <person name="Crous P."/>
            <person name="Smith M.E."/>
        </authorList>
    </citation>
    <scope>NUCLEOTIDE SEQUENCE</scope>
    <source>
        <strain evidence="1">Benny 63K</strain>
    </source>
</reference>
<feature type="non-terminal residue" evidence="1">
    <location>
        <position position="76"/>
    </location>
</feature>
<evidence type="ECO:0000313" key="1">
    <source>
        <dbReference type="EMBL" id="KAJ1889693.1"/>
    </source>
</evidence>
<dbReference type="Proteomes" id="UP001150581">
    <property type="component" value="Unassembled WGS sequence"/>
</dbReference>
<evidence type="ECO:0000313" key="2">
    <source>
        <dbReference type="Proteomes" id="UP001150581"/>
    </source>
</evidence>
<keyword evidence="2" id="KW-1185">Reference proteome</keyword>
<gene>
    <name evidence="1" type="ORF">LPJ66_007894</name>
</gene>
<name>A0ACC1I7T6_9FUNG</name>
<accession>A0ACC1I7T6</accession>
<protein>
    <submittedName>
        <fullName evidence="1">Uncharacterized protein</fullName>
    </submittedName>
</protein>
<comment type="caution">
    <text evidence="1">The sequence shown here is derived from an EMBL/GenBank/DDBJ whole genome shotgun (WGS) entry which is preliminary data.</text>
</comment>
<dbReference type="EMBL" id="JANBPG010001494">
    <property type="protein sequence ID" value="KAJ1889693.1"/>
    <property type="molecule type" value="Genomic_DNA"/>
</dbReference>